<dbReference type="PROSITE" id="PS00099">
    <property type="entry name" value="THIOLASE_3"/>
    <property type="match status" value="1"/>
</dbReference>
<dbReference type="HOGENOM" id="CLU_031026_0_0_2"/>
<keyword evidence="8" id="KW-1185">Reference proteome</keyword>
<dbReference type="InterPro" id="IPR020610">
    <property type="entry name" value="Thiolase_AS"/>
</dbReference>
<dbReference type="InParanoid" id="L0AAQ8"/>
<dbReference type="GeneID" id="14212515"/>
<evidence type="ECO:0000259" key="5">
    <source>
        <dbReference type="Pfam" id="PF00108"/>
    </source>
</evidence>
<proteinExistence type="inferred from homology"/>
<dbReference type="InterPro" id="IPR020617">
    <property type="entry name" value="Thiolase_C"/>
</dbReference>
<dbReference type="RefSeq" id="WP_015232868.1">
    <property type="nucleotide sequence ID" value="NC_019791.1"/>
</dbReference>
<dbReference type="InterPro" id="IPR020613">
    <property type="entry name" value="Thiolase_CS"/>
</dbReference>
<evidence type="ECO:0000313" key="7">
    <source>
        <dbReference type="EMBL" id="AFZ70971.1"/>
    </source>
</evidence>
<dbReference type="CDD" id="cd00751">
    <property type="entry name" value="thiolase"/>
    <property type="match status" value="1"/>
</dbReference>
<feature type="domain" description="Thiolase N-terminal" evidence="5">
    <location>
        <begin position="8"/>
        <end position="266"/>
    </location>
</feature>
<dbReference type="KEGG" id="clg:Calag_1255"/>
<feature type="domain" description="Thiolase C-terminal" evidence="6">
    <location>
        <begin position="273"/>
        <end position="394"/>
    </location>
</feature>
<dbReference type="OrthoDB" id="25212at2157"/>
<dbReference type="NCBIfam" id="TIGR01930">
    <property type="entry name" value="AcCoA-C-Actrans"/>
    <property type="match status" value="1"/>
</dbReference>
<dbReference type="InterPro" id="IPR002155">
    <property type="entry name" value="Thiolase"/>
</dbReference>
<dbReference type="InterPro" id="IPR016039">
    <property type="entry name" value="Thiolase-like"/>
</dbReference>
<dbReference type="AlphaFoldDB" id="L0AAQ8"/>
<keyword evidence="3" id="KW-0414">Isoprene biosynthesis</keyword>
<dbReference type="GO" id="GO:0008299">
    <property type="term" value="P:isoprenoid biosynthetic process"/>
    <property type="evidence" value="ECO:0007669"/>
    <property type="project" value="UniProtKB-KW"/>
</dbReference>
<name>L0AAQ8_CALLD</name>
<dbReference type="GO" id="GO:0016747">
    <property type="term" value="F:acyltransferase activity, transferring groups other than amino-acyl groups"/>
    <property type="evidence" value="ECO:0007669"/>
    <property type="project" value="InterPro"/>
</dbReference>
<dbReference type="PANTHER" id="PTHR18919">
    <property type="entry name" value="ACETYL-COA C-ACYLTRANSFERASE"/>
    <property type="match status" value="1"/>
</dbReference>
<dbReference type="Pfam" id="PF02803">
    <property type="entry name" value="Thiolase_C"/>
    <property type="match status" value="1"/>
</dbReference>
<dbReference type="PIRSF" id="PIRSF000429">
    <property type="entry name" value="Ac-CoA_Ac_transf"/>
    <property type="match status" value="1"/>
</dbReference>
<accession>L0AAQ8</accession>
<reference evidence="8" key="1">
    <citation type="submission" date="2012-03" db="EMBL/GenBank/DDBJ databases">
        <title>Complete genome of Caldisphaera lagunensis DSM 15908.</title>
        <authorList>
            <person name="Lucas S."/>
            <person name="Copeland A."/>
            <person name="Lapidus A."/>
            <person name="Glavina del Rio T."/>
            <person name="Dalin E."/>
            <person name="Tice H."/>
            <person name="Bruce D."/>
            <person name="Goodwin L."/>
            <person name="Pitluck S."/>
            <person name="Peters L."/>
            <person name="Mikhailova N."/>
            <person name="Teshima H."/>
            <person name="Kyrpides N."/>
            <person name="Mavromatis K."/>
            <person name="Ivanova N."/>
            <person name="Brettin T."/>
            <person name="Detter J.C."/>
            <person name="Han C."/>
            <person name="Larimer F."/>
            <person name="Land M."/>
            <person name="Hauser L."/>
            <person name="Markowitz V."/>
            <person name="Cheng J.-F."/>
            <person name="Hugenholtz P."/>
            <person name="Woyke T."/>
            <person name="Wu D."/>
            <person name="Spring S."/>
            <person name="Schroeder M."/>
            <person name="Brambilla E."/>
            <person name="Klenk H.-P."/>
            <person name="Eisen J.A."/>
        </authorList>
    </citation>
    <scope>NUCLEOTIDE SEQUENCE [LARGE SCALE GENOMIC DNA]</scope>
    <source>
        <strain evidence="8">DSM 15908 / JCM 11604 / IC-154</strain>
    </source>
</reference>
<organism evidence="7 8">
    <name type="scientific">Caldisphaera lagunensis (strain DSM 15908 / JCM 11604 / ANMR 0165 / IC-154)</name>
    <dbReference type="NCBI Taxonomy" id="1056495"/>
    <lineage>
        <taxon>Archaea</taxon>
        <taxon>Thermoproteota</taxon>
        <taxon>Thermoprotei</taxon>
        <taxon>Acidilobales</taxon>
        <taxon>Caldisphaeraceae</taxon>
        <taxon>Caldisphaera</taxon>
    </lineage>
</organism>
<keyword evidence="2 7" id="KW-0808">Transferase</keyword>
<dbReference type="eggNOG" id="arCOG01282">
    <property type="taxonomic scope" value="Archaea"/>
</dbReference>
<evidence type="ECO:0000256" key="1">
    <source>
        <dbReference type="ARBA" id="ARBA00010982"/>
    </source>
</evidence>
<dbReference type="Gene3D" id="3.40.47.10">
    <property type="match status" value="1"/>
</dbReference>
<dbReference type="SUPFAM" id="SSF53901">
    <property type="entry name" value="Thiolase-like"/>
    <property type="match status" value="2"/>
</dbReference>
<dbReference type="InterPro" id="IPR020616">
    <property type="entry name" value="Thiolase_N"/>
</dbReference>
<evidence type="ECO:0000259" key="6">
    <source>
        <dbReference type="Pfam" id="PF02803"/>
    </source>
</evidence>
<dbReference type="PROSITE" id="PS00737">
    <property type="entry name" value="THIOLASE_2"/>
    <property type="match status" value="1"/>
</dbReference>
<evidence type="ECO:0000313" key="8">
    <source>
        <dbReference type="Proteomes" id="UP000010469"/>
    </source>
</evidence>
<dbReference type="STRING" id="1056495.Calag_1255"/>
<gene>
    <name evidence="7" type="ordered locus">Calag_1255</name>
</gene>
<keyword evidence="4" id="KW-0012">Acyltransferase</keyword>
<dbReference type="Proteomes" id="UP000010469">
    <property type="component" value="Chromosome"/>
</dbReference>
<protein>
    <submittedName>
        <fullName evidence="7">Acetyl-CoA acetyltransferase</fullName>
    </submittedName>
</protein>
<dbReference type="EMBL" id="CP003378">
    <property type="protein sequence ID" value="AFZ70971.1"/>
    <property type="molecule type" value="Genomic_DNA"/>
</dbReference>
<evidence type="ECO:0000256" key="2">
    <source>
        <dbReference type="ARBA" id="ARBA00022679"/>
    </source>
</evidence>
<evidence type="ECO:0000256" key="4">
    <source>
        <dbReference type="ARBA" id="ARBA00023315"/>
    </source>
</evidence>
<dbReference type="FunCoup" id="L0AAQ8">
    <property type="interactions" value="190"/>
</dbReference>
<evidence type="ECO:0000256" key="3">
    <source>
        <dbReference type="ARBA" id="ARBA00023229"/>
    </source>
</evidence>
<comment type="similarity">
    <text evidence="1">Belongs to the thiolase-like superfamily. Thiolase family.</text>
</comment>
<sequence>MPKIKGNIYIVDGLRTPVGRFGGSLKDIHPTDLASYTLKSLINRVGISPKDLDMLVYGHVIRAGTGMDTARQVALKAGVPEYIDSMTVDMVCASGMNAIITAANYIQAGSYNLIAAGGMESMSYAPFILKQNIRWGVKHLIGNEMKVLDAMVYDGLWDVFQNKIMGEEADMTAKEYNADRDSLDKISYESHMRAAKAWDSGLMKDFVIPFEQNGKTLLEQDEGIRRDTSIEKLKMLKPAFSGGYHTAGSSSQISDGAASLLIASEDKVKELGLKPLAKIVGFSFHGVETWKFPAAPVGAITKLLDSIKWNINDVDYFENNEAFAVNSFILHKELGIPYEKLNVHGGAIAIGHPLGMSGARITLELINVLKKHGGKRGIASICHGLGGASAIAIELV</sequence>
<dbReference type="Pfam" id="PF00108">
    <property type="entry name" value="Thiolase_N"/>
    <property type="match status" value="1"/>
</dbReference>
<dbReference type="PANTHER" id="PTHR18919:SF107">
    <property type="entry name" value="ACETYL-COA ACETYLTRANSFERASE, CYTOSOLIC"/>
    <property type="match status" value="1"/>
</dbReference>